<dbReference type="CDD" id="cd15481">
    <property type="entry name" value="SRP68-RBD"/>
    <property type="match status" value="1"/>
</dbReference>
<keyword evidence="12" id="KW-0539">Nucleus</keyword>
<dbReference type="FunFam" id="1.10.3450.40:FF:000001">
    <property type="entry name" value="Signal recognition particle subunit SRP68"/>
    <property type="match status" value="1"/>
</dbReference>
<evidence type="ECO:0000256" key="6">
    <source>
        <dbReference type="ARBA" id="ARBA00022490"/>
    </source>
</evidence>
<dbReference type="Proteomes" id="UP000319731">
    <property type="component" value="Unassembled WGS sequence"/>
</dbReference>
<gene>
    <name evidence="19" type="ORF">SmJEL517_g01439</name>
</gene>
<protein>
    <recommendedName>
        <fullName evidence="14">Signal recognition particle subunit SRP68</fullName>
    </recommendedName>
    <alternativeName>
        <fullName evidence="15">Signal recognition particle 68 kDa protein</fullName>
    </alternativeName>
</protein>
<evidence type="ECO:0000256" key="5">
    <source>
        <dbReference type="ARBA" id="ARBA00009352"/>
    </source>
</evidence>
<keyword evidence="11" id="KW-0733">Signal recognition particle</keyword>
<feature type="transmembrane region" description="Helical" evidence="18">
    <location>
        <begin position="1214"/>
        <end position="1236"/>
    </location>
</feature>
<dbReference type="GO" id="GO:0005047">
    <property type="term" value="F:signal recognition particle binding"/>
    <property type="evidence" value="ECO:0007669"/>
    <property type="project" value="InterPro"/>
</dbReference>
<keyword evidence="18" id="KW-0812">Transmembrane</keyword>
<evidence type="ECO:0000256" key="10">
    <source>
        <dbReference type="ARBA" id="ARBA00023004"/>
    </source>
</evidence>
<evidence type="ECO:0000256" key="15">
    <source>
        <dbReference type="ARBA" id="ARBA00083741"/>
    </source>
</evidence>
<dbReference type="InterPro" id="IPR038253">
    <property type="entry name" value="SRP68_N_sf"/>
</dbReference>
<feature type="transmembrane region" description="Helical" evidence="18">
    <location>
        <begin position="1296"/>
        <end position="1319"/>
    </location>
</feature>
<evidence type="ECO:0000256" key="1">
    <source>
        <dbReference type="ARBA" id="ARBA00004240"/>
    </source>
</evidence>
<keyword evidence="18" id="KW-0472">Membrane</keyword>
<evidence type="ECO:0000256" key="14">
    <source>
        <dbReference type="ARBA" id="ARBA00029498"/>
    </source>
</evidence>
<feature type="binding site" evidence="16">
    <location>
        <position position="1085"/>
    </location>
    <ligand>
        <name>Fe cation</name>
        <dbReference type="ChEBI" id="CHEBI:24875"/>
        <note>catalytic</note>
    </ligand>
</feature>
<dbReference type="GO" id="GO:0005730">
    <property type="term" value="C:nucleolus"/>
    <property type="evidence" value="ECO:0007669"/>
    <property type="project" value="UniProtKB-SubCell"/>
</dbReference>
<sequence>MEDTPAPLEPLSIDILAVTKNAQDSHGLRHQDYQRYRQYCARKIHRVRKVVGLTQGKKKYEKRELPAETAVLGHLEILLFQAERAWSYAMQLKGEVAQEPRRKHHARARLQRAAAYASELETVCQTRGVDSRTLLDAQAYAALMKGYVLFEEQKWQEALDKFAAARTIYEKLSTVGSAEQEALCQSAVDAIDPSIRFCAYNRKIKGGASADISVLLEMRNKTAGGSAGLDLLTRQIEDTLAQTRHKKAVEVSSITWRGKTVPSKNEKLIEAILAAQESLQQLDKAIKDAALPLDSAEALDERLREFDAVIGALWDASRIAEQDVKDDAVAVAKVKTSKSDANTFNLHYISSYVAYLRLSKTVERNLLLIEATKHKFSGQQTKMPDQLKSARLEDVPKLYNAIVNTLKETSSLPGVEADVPLQRILGAKMSLYHAFKMYHIGALLTSARRRNEAFAVMDKASEYLVSARAELDSVKKSTKKNDLLPEDTATLSTLDTDMSSLDTIIRGSKIRERARAVMEATSTETAAAATNSTEPDGEKSGIRRKPLIDNLDTFMPSFDPSDPNLVELPPTFQPIPCKPLFFDVAYNSIEYPLNNLARRAKGLPRLAKGEKEVVKKAVAHLAHHHLEGSQYVRTGPNSQPQLTTTTGIAHHWFDGDGHLHGVYFDEHLTPHYVNKYVKTGQHLAEKALNARVMPRLGELTSEKPLVLVKALIKSRLTREVIEEPATRTTANTALVYHDGRLMSLMEANVPYEVVAPSLDSIGPFTFSGEFAKHPAKAQFTAHPKVDPFTKELFCFGYRFEKPSFHYSVVNADGTLKICQHPVECRTVMMHDFAITEHYAIILDLPFTFNGPRVFREGKSALMFDSRLPSRFGIMDRYNPKKIKWFDDAPCYVYHTANAYEDGQEVVLVGCRSEKAADLNTEGFTPKNVNIDDYQTYLTEWRFDMVTGKVCRRMLGNIKVPVEFPRIRDSELLGRKMRYVYTGRLIPGALIPVMDAIVKFDLETGIVEAYELGQDAYGGEPVFVPIEGAEDSGYLVGFVYNETHGHNPRKDTGTTNGKSSLIIVNASTMKLEARIDIPFRVPYGFHGIWISKDDIKNQRPNPHAASGSNLMNWVTFTMIPVAPYVIFSVAQSCKVQAIILNYLLSLLYVVTMFISFDLWCAICGRFKSSERTRYPYYLAISLVSAAIPTAIYGGMADANFGYYPVTLFCLVVYPANAWAAPVVYLLGCSFIGIVLAAHASYELFRHRGSVGTSTTHLPRATSNGNMKDATGTTNGAQPAVKQSNSGPRIPLSLCMRIVAWTVLFAINAALTAAPACLAMLNGGFSASSAGSNTSVWVSAVSGIVLFLIFGTSANAFEQSNIFWIYSKITGAQKSSDVNKGLNRGISSSQVLSSREGV</sequence>
<dbReference type="PANTHER" id="PTHR12860:SF0">
    <property type="entry name" value="SIGNAL RECOGNITION PARTICLE SUBUNIT SRP68"/>
    <property type="match status" value="1"/>
</dbReference>
<keyword evidence="13" id="KW-0687">Ribonucleoprotein</keyword>
<dbReference type="GO" id="GO:0016702">
    <property type="term" value="F:oxidoreductase activity, acting on single donors with incorporation of molecular oxygen, incorporation of two atoms of oxygen"/>
    <property type="evidence" value="ECO:0007669"/>
    <property type="project" value="InterPro"/>
</dbReference>
<keyword evidence="7 16" id="KW-0479">Metal-binding</keyword>
<dbReference type="Pfam" id="PF16969">
    <property type="entry name" value="SRP68"/>
    <property type="match status" value="1"/>
</dbReference>
<evidence type="ECO:0000256" key="13">
    <source>
        <dbReference type="ARBA" id="ARBA00023274"/>
    </source>
</evidence>
<dbReference type="InterPro" id="IPR026258">
    <property type="entry name" value="SRP68"/>
</dbReference>
<evidence type="ECO:0000256" key="16">
    <source>
        <dbReference type="PIRSR" id="PIRSR604294-1"/>
    </source>
</evidence>
<accession>A0A507C9Z6</accession>
<keyword evidence="10 16" id="KW-0408">Iron</keyword>
<organism evidence="19 20">
    <name type="scientific">Synchytrium microbalum</name>
    <dbReference type="NCBI Taxonomy" id="1806994"/>
    <lineage>
        <taxon>Eukaryota</taxon>
        <taxon>Fungi</taxon>
        <taxon>Fungi incertae sedis</taxon>
        <taxon>Chytridiomycota</taxon>
        <taxon>Chytridiomycota incertae sedis</taxon>
        <taxon>Chytridiomycetes</taxon>
        <taxon>Synchytriales</taxon>
        <taxon>Synchytriaceae</taxon>
        <taxon>Synchytrium</taxon>
    </lineage>
</organism>
<evidence type="ECO:0000256" key="8">
    <source>
        <dbReference type="ARBA" id="ARBA00022824"/>
    </source>
</evidence>
<dbReference type="GO" id="GO:0006614">
    <property type="term" value="P:SRP-dependent cotranslational protein targeting to membrane"/>
    <property type="evidence" value="ECO:0007669"/>
    <property type="project" value="InterPro"/>
</dbReference>
<evidence type="ECO:0000256" key="9">
    <source>
        <dbReference type="ARBA" id="ARBA00022884"/>
    </source>
</evidence>
<evidence type="ECO:0000256" key="11">
    <source>
        <dbReference type="ARBA" id="ARBA00023135"/>
    </source>
</evidence>
<keyword evidence="8" id="KW-0256">Endoplasmic reticulum</keyword>
<comment type="similarity">
    <text evidence="4">Belongs to the carotenoid oxygenase family.</text>
</comment>
<keyword evidence="6" id="KW-0963">Cytoplasm</keyword>
<name>A0A507C9Z6_9FUNG</name>
<feature type="region of interest" description="Disordered" evidence="17">
    <location>
        <begin position="1253"/>
        <end position="1284"/>
    </location>
</feature>
<evidence type="ECO:0000256" key="18">
    <source>
        <dbReference type="SAM" id="Phobius"/>
    </source>
</evidence>
<comment type="similarity">
    <text evidence="5">Belongs to the SRP68 family.</text>
</comment>
<evidence type="ECO:0000313" key="20">
    <source>
        <dbReference type="Proteomes" id="UP000319731"/>
    </source>
</evidence>
<keyword evidence="18" id="KW-1133">Transmembrane helix</keyword>
<feature type="transmembrane region" description="Helical" evidence="18">
    <location>
        <begin position="1334"/>
        <end position="1355"/>
    </location>
</feature>
<dbReference type="OrthoDB" id="10255118at2759"/>
<dbReference type="Gene3D" id="1.20.1070.10">
    <property type="entry name" value="Rhodopsin 7-helix transmembrane proteins"/>
    <property type="match status" value="1"/>
</dbReference>
<comment type="cofactor">
    <cofactor evidence="16">
        <name>Fe(2+)</name>
        <dbReference type="ChEBI" id="CHEBI:29033"/>
    </cofactor>
    <text evidence="16">Binds 1 Fe(2+) ion per subunit.</text>
</comment>
<dbReference type="GO" id="GO:0030942">
    <property type="term" value="F:endoplasmic reticulum signal peptide binding"/>
    <property type="evidence" value="ECO:0007669"/>
    <property type="project" value="InterPro"/>
</dbReference>
<evidence type="ECO:0000313" key="19">
    <source>
        <dbReference type="EMBL" id="TPX36168.1"/>
    </source>
</evidence>
<dbReference type="Gene3D" id="1.10.3450.40">
    <property type="entry name" value="Signal recognition particle, SRP68 subunit, RNA-binding domain"/>
    <property type="match status" value="1"/>
</dbReference>
<evidence type="ECO:0000256" key="17">
    <source>
        <dbReference type="SAM" id="MobiDB-lite"/>
    </source>
</evidence>
<evidence type="ECO:0000256" key="2">
    <source>
        <dbReference type="ARBA" id="ARBA00004496"/>
    </source>
</evidence>
<feature type="binding site" evidence="16">
    <location>
        <position position="782"/>
    </location>
    <ligand>
        <name>Fe cation</name>
        <dbReference type="ChEBI" id="CHEBI:24875"/>
        <note>catalytic</note>
    </ligand>
</feature>
<feature type="compositionally biased region" description="Low complexity" evidence="17">
    <location>
        <begin position="520"/>
        <end position="534"/>
    </location>
</feature>
<reference evidence="19 20" key="1">
    <citation type="journal article" date="2019" name="Sci. Rep.">
        <title>Comparative genomics of chytrid fungi reveal insights into the obligate biotrophic and pathogenic lifestyle of Synchytrium endobioticum.</title>
        <authorList>
            <person name="van de Vossenberg B.T.L.H."/>
            <person name="Warris S."/>
            <person name="Nguyen H.D.T."/>
            <person name="van Gent-Pelzer M.P.E."/>
            <person name="Joly D.L."/>
            <person name="van de Geest H.C."/>
            <person name="Bonants P.J.M."/>
            <person name="Smith D.S."/>
            <person name="Levesque C.A."/>
            <person name="van der Lee T.A.J."/>
        </authorList>
    </citation>
    <scope>NUCLEOTIDE SEQUENCE [LARGE SCALE GENOMIC DNA]</scope>
    <source>
        <strain evidence="19 20">JEL517</strain>
    </source>
</reference>
<feature type="binding site" evidence="16">
    <location>
        <position position="830"/>
    </location>
    <ligand>
        <name>Fe cation</name>
        <dbReference type="ChEBI" id="CHEBI:24875"/>
        <note>catalytic</note>
    </ligand>
</feature>
<dbReference type="Pfam" id="PF03055">
    <property type="entry name" value="RPE65"/>
    <property type="match status" value="1"/>
</dbReference>
<dbReference type="STRING" id="1806994.A0A507C9Z6"/>
<comment type="caution">
    <text evidence="19">The sequence shown here is derived from an EMBL/GenBank/DDBJ whole genome shotgun (WGS) entry which is preliminary data.</text>
</comment>
<keyword evidence="9" id="KW-0694">RNA-binding</keyword>
<keyword evidence="20" id="KW-1185">Reference proteome</keyword>
<dbReference type="EMBL" id="QEAO01000005">
    <property type="protein sequence ID" value="TPX36168.1"/>
    <property type="molecule type" value="Genomic_DNA"/>
</dbReference>
<dbReference type="GeneID" id="42002664"/>
<evidence type="ECO:0000256" key="7">
    <source>
        <dbReference type="ARBA" id="ARBA00022723"/>
    </source>
</evidence>
<dbReference type="GO" id="GO:0008312">
    <property type="term" value="F:7S RNA binding"/>
    <property type="evidence" value="ECO:0007669"/>
    <property type="project" value="InterPro"/>
</dbReference>
<feature type="region of interest" description="Disordered" evidence="17">
    <location>
        <begin position="520"/>
        <end position="543"/>
    </location>
</feature>
<evidence type="ECO:0000256" key="12">
    <source>
        <dbReference type="ARBA" id="ARBA00023242"/>
    </source>
</evidence>
<dbReference type="GO" id="GO:0005786">
    <property type="term" value="C:signal recognition particle, endoplasmic reticulum targeting"/>
    <property type="evidence" value="ECO:0007669"/>
    <property type="project" value="UniProtKB-KW"/>
</dbReference>
<dbReference type="GO" id="GO:0005783">
    <property type="term" value="C:endoplasmic reticulum"/>
    <property type="evidence" value="ECO:0007669"/>
    <property type="project" value="UniProtKB-SubCell"/>
</dbReference>
<dbReference type="InterPro" id="IPR034652">
    <property type="entry name" value="SRP68-RBD"/>
</dbReference>
<dbReference type="RefSeq" id="XP_031026481.1">
    <property type="nucleotide sequence ID" value="XM_031167367.1"/>
</dbReference>
<dbReference type="GO" id="GO:0005829">
    <property type="term" value="C:cytosol"/>
    <property type="evidence" value="ECO:0007669"/>
    <property type="project" value="UniProtKB-ARBA"/>
</dbReference>
<comment type="subcellular location">
    <subcellularLocation>
        <location evidence="2">Cytoplasm</location>
    </subcellularLocation>
    <subcellularLocation>
        <location evidence="1">Endoplasmic reticulum</location>
    </subcellularLocation>
    <subcellularLocation>
        <location evidence="3">Nucleus</location>
        <location evidence="3">Nucleolus</location>
    </subcellularLocation>
</comment>
<proteinExistence type="inferred from homology"/>
<evidence type="ECO:0000256" key="3">
    <source>
        <dbReference type="ARBA" id="ARBA00004604"/>
    </source>
</evidence>
<feature type="binding site" evidence="16">
    <location>
        <position position="894"/>
    </location>
    <ligand>
        <name>Fe cation</name>
        <dbReference type="ChEBI" id="CHEBI:24875"/>
        <note>catalytic</note>
    </ligand>
</feature>
<feature type="transmembrane region" description="Helical" evidence="18">
    <location>
        <begin position="1173"/>
        <end position="1194"/>
    </location>
</feature>
<dbReference type="InterPro" id="IPR004294">
    <property type="entry name" value="Carotenoid_Oase"/>
</dbReference>
<evidence type="ECO:0000256" key="4">
    <source>
        <dbReference type="ARBA" id="ARBA00006787"/>
    </source>
</evidence>
<dbReference type="PANTHER" id="PTHR12860">
    <property type="entry name" value="SIGNAL RECOGNITION PARTICLE 68 KDA PROTEIN"/>
    <property type="match status" value="1"/>
</dbReference>
<dbReference type="GO" id="GO:0046872">
    <property type="term" value="F:metal ion binding"/>
    <property type="evidence" value="ECO:0007669"/>
    <property type="project" value="UniProtKB-KW"/>
</dbReference>
<feature type="transmembrane region" description="Helical" evidence="18">
    <location>
        <begin position="1138"/>
        <end position="1161"/>
    </location>
</feature>